<dbReference type="EMBL" id="LR862133">
    <property type="protein sequence ID" value="CAD1838148.1"/>
    <property type="molecule type" value="Genomic_DNA"/>
</dbReference>
<protein>
    <recommendedName>
        <fullName evidence="5">Benzyl alcohol O-benzoyltransferase</fullName>
    </recommendedName>
</protein>
<feature type="region of interest" description="Disordered" evidence="3">
    <location>
        <begin position="238"/>
        <end position="343"/>
    </location>
</feature>
<feature type="compositionally biased region" description="Basic residues" evidence="3">
    <location>
        <begin position="286"/>
        <end position="295"/>
    </location>
</feature>
<dbReference type="InterPro" id="IPR050898">
    <property type="entry name" value="Plant_acyltransferase"/>
</dbReference>
<dbReference type="GO" id="GO:0016740">
    <property type="term" value="F:transferase activity"/>
    <property type="evidence" value="ECO:0007669"/>
    <property type="project" value="UniProtKB-KW"/>
</dbReference>
<comment type="similarity">
    <text evidence="1">Belongs to the plant acyltransferase family.</text>
</comment>
<feature type="compositionally biased region" description="Polar residues" evidence="3">
    <location>
        <begin position="426"/>
        <end position="440"/>
    </location>
</feature>
<organism evidence="4">
    <name type="scientific">Ananas comosus var. bracteatus</name>
    <name type="common">red pineapple</name>
    <dbReference type="NCBI Taxonomy" id="296719"/>
    <lineage>
        <taxon>Eukaryota</taxon>
        <taxon>Viridiplantae</taxon>
        <taxon>Streptophyta</taxon>
        <taxon>Embryophyta</taxon>
        <taxon>Tracheophyta</taxon>
        <taxon>Spermatophyta</taxon>
        <taxon>Magnoliopsida</taxon>
        <taxon>Liliopsida</taxon>
        <taxon>Poales</taxon>
        <taxon>Bromeliaceae</taxon>
        <taxon>Bromelioideae</taxon>
        <taxon>Ananas</taxon>
    </lineage>
</organism>
<feature type="region of interest" description="Disordered" evidence="3">
    <location>
        <begin position="418"/>
        <end position="440"/>
    </location>
</feature>
<sequence length="440" mass="47876">MAPQLSFSVRRHSPVLVAPADRTPRELKRLSDIDDQQLLRVQIPFVHFYRRDLSAAAEDEDPAGVIRDALARALVLYYPFAGRLREGPDRKLVVDCTGEGVLFVEADADVRLEHFGEELLPPFSCLDELVVDMDDCSDIINSPLLVFQVTRLLCGGFILGMKFNHVICDGYGLVQFLTAVAELARAFPAPPPCAPCGPASAWRRATRRAPPTPTRSIGWSTLVLSPSTLSTAQLSAYFPSAPRHPCPPEPPSPRPTRRLHDLPAPHGFHLESPRSRASPPAGGGGHPRRRGRRSQKTQQAAASRLLRQCPCLPGGDHHGREAQQKPTRLRCGANQEGGGRRRRRVRPVDGRFVGAARAAACHGSRCRVAGPMGSLGSLYLGGKNSNGDPVIVVPIRLPAQAMERFAAEVDRLMNESAGIEKRQDRISSSSSTNTAVKPAL</sequence>
<dbReference type="Pfam" id="PF02458">
    <property type="entry name" value="Transferase"/>
    <property type="match status" value="1"/>
</dbReference>
<evidence type="ECO:0000256" key="3">
    <source>
        <dbReference type="SAM" id="MobiDB-lite"/>
    </source>
</evidence>
<dbReference type="Gene3D" id="3.30.559.10">
    <property type="entry name" value="Chloramphenicol acetyltransferase-like domain"/>
    <property type="match status" value="1"/>
</dbReference>
<keyword evidence="2" id="KW-0808">Transferase</keyword>
<dbReference type="InterPro" id="IPR023213">
    <property type="entry name" value="CAT-like_dom_sf"/>
</dbReference>
<dbReference type="AlphaFoldDB" id="A0A6V7Q575"/>
<evidence type="ECO:0008006" key="5">
    <source>
        <dbReference type="Google" id="ProtNLM"/>
    </source>
</evidence>
<accession>A0A6V7Q575</accession>
<evidence type="ECO:0000256" key="1">
    <source>
        <dbReference type="ARBA" id="ARBA00009861"/>
    </source>
</evidence>
<evidence type="ECO:0000313" key="4">
    <source>
        <dbReference type="EMBL" id="CAD1838148.1"/>
    </source>
</evidence>
<gene>
    <name evidence="4" type="ORF">CB5_LOCUS21359</name>
</gene>
<proteinExistence type="inferred from homology"/>
<evidence type="ECO:0000256" key="2">
    <source>
        <dbReference type="ARBA" id="ARBA00022679"/>
    </source>
</evidence>
<name>A0A6V7Q575_ANACO</name>
<feature type="compositionally biased region" description="Basic and acidic residues" evidence="3">
    <location>
        <begin position="258"/>
        <end position="274"/>
    </location>
</feature>
<dbReference type="PANTHER" id="PTHR31147">
    <property type="entry name" value="ACYL TRANSFERASE 4"/>
    <property type="match status" value="1"/>
</dbReference>
<reference evidence="4" key="1">
    <citation type="submission" date="2020-07" db="EMBL/GenBank/DDBJ databases">
        <authorList>
            <person name="Lin J."/>
        </authorList>
    </citation>
    <scope>NUCLEOTIDE SEQUENCE</scope>
</reference>
<feature type="compositionally biased region" description="Pro residues" evidence="3">
    <location>
        <begin position="242"/>
        <end position="254"/>
    </location>
</feature>
<dbReference type="PANTHER" id="PTHR31147:SF66">
    <property type="entry name" value="OS05G0315700 PROTEIN"/>
    <property type="match status" value="1"/>
</dbReference>
<dbReference type="SUPFAM" id="SSF52777">
    <property type="entry name" value="CoA-dependent acyltransferases"/>
    <property type="match status" value="1"/>
</dbReference>